<name>A0ABT4Q8J4_9BACL</name>
<dbReference type="Gene3D" id="1.20.1550.10">
    <property type="entry name" value="DsbB-like"/>
    <property type="match status" value="1"/>
</dbReference>
<evidence type="ECO:0000256" key="8">
    <source>
        <dbReference type="ARBA" id="ARBA00023136"/>
    </source>
</evidence>
<keyword evidence="4 12" id="KW-0812">Transmembrane</keyword>
<protein>
    <submittedName>
        <fullName evidence="13">Disulfide oxidoreductase</fullName>
    </submittedName>
</protein>
<dbReference type="InterPro" id="IPR012187">
    <property type="entry name" value="Disulphide_bond_form_BdbC"/>
</dbReference>
<keyword evidence="10" id="KW-0143">Chaperone</keyword>
<dbReference type="InterPro" id="IPR003752">
    <property type="entry name" value="DiS_bond_form_DsbB/BdbC"/>
</dbReference>
<keyword evidence="8 12" id="KW-0472">Membrane</keyword>
<evidence type="ECO:0000256" key="2">
    <source>
        <dbReference type="ARBA" id="ARBA00007602"/>
    </source>
</evidence>
<keyword evidence="11" id="KW-0676">Redox-active center</keyword>
<dbReference type="EMBL" id="JAQAGZ010000007">
    <property type="protein sequence ID" value="MCZ8513199.1"/>
    <property type="molecule type" value="Genomic_DNA"/>
</dbReference>
<comment type="caution">
    <text evidence="13">The sequence shown here is derived from an EMBL/GenBank/DDBJ whole genome shotgun (WGS) entry which is preliminary data.</text>
</comment>
<reference evidence="13 14" key="1">
    <citation type="submission" date="2022-12" db="EMBL/GenBank/DDBJ databases">
        <title>Draft genome sequence of Paenibacillus sp. dW9.</title>
        <authorList>
            <person name="Choi E.-W."/>
            <person name="Kim D.-U."/>
        </authorList>
    </citation>
    <scope>NUCLEOTIDE SEQUENCE [LARGE SCALE GENOMIC DNA]</scope>
    <source>
        <strain evidence="14">dW9</strain>
    </source>
</reference>
<evidence type="ECO:0000256" key="10">
    <source>
        <dbReference type="ARBA" id="ARBA00023186"/>
    </source>
</evidence>
<feature type="transmembrane region" description="Helical" evidence="12">
    <location>
        <begin position="45"/>
        <end position="63"/>
    </location>
</feature>
<keyword evidence="5" id="KW-0249">Electron transport</keyword>
<evidence type="ECO:0000256" key="12">
    <source>
        <dbReference type="SAM" id="Phobius"/>
    </source>
</evidence>
<gene>
    <name evidence="13" type="ORF">O9H85_12335</name>
</gene>
<evidence type="ECO:0000313" key="13">
    <source>
        <dbReference type="EMBL" id="MCZ8513199.1"/>
    </source>
</evidence>
<evidence type="ECO:0000256" key="3">
    <source>
        <dbReference type="ARBA" id="ARBA00022448"/>
    </source>
</evidence>
<feature type="transmembrane region" description="Helical" evidence="12">
    <location>
        <begin position="115"/>
        <end position="138"/>
    </location>
</feature>
<feature type="transmembrane region" description="Helical" evidence="12">
    <location>
        <begin position="12"/>
        <end position="33"/>
    </location>
</feature>
<evidence type="ECO:0000313" key="14">
    <source>
        <dbReference type="Proteomes" id="UP001527882"/>
    </source>
</evidence>
<keyword evidence="3" id="KW-0813">Transport</keyword>
<dbReference type="PANTHER" id="PTHR43469:SF1">
    <property type="entry name" value="SPBETA PROPHAGE-DERIVED DISULFIDE BOND FORMATION PROTEIN B"/>
    <property type="match status" value="1"/>
</dbReference>
<organism evidence="13 14">
    <name type="scientific">Paenibacillus gyeongsangnamensis</name>
    <dbReference type="NCBI Taxonomy" id="3388067"/>
    <lineage>
        <taxon>Bacteria</taxon>
        <taxon>Bacillati</taxon>
        <taxon>Bacillota</taxon>
        <taxon>Bacilli</taxon>
        <taxon>Bacillales</taxon>
        <taxon>Paenibacillaceae</taxon>
        <taxon>Paenibacillus</taxon>
    </lineage>
</organism>
<evidence type="ECO:0000256" key="5">
    <source>
        <dbReference type="ARBA" id="ARBA00022982"/>
    </source>
</evidence>
<dbReference type="SUPFAM" id="SSF158442">
    <property type="entry name" value="DsbB-like"/>
    <property type="match status" value="1"/>
</dbReference>
<dbReference type="PIRSF" id="PIRSF036659">
    <property type="entry name" value="BdbC"/>
    <property type="match status" value="1"/>
</dbReference>
<accession>A0ABT4Q8J4</accession>
<dbReference type="RefSeq" id="WP_269881688.1">
    <property type="nucleotide sequence ID" value="NZ_JAQAGZ010000007.1"/>
</dbReference>
<dbReference type="Proteomes" id="UP001527882">
    <property type="component" value="Unassembled WGS sequence"/>
</dbReference>
<dbReference type="NCBIfam" id="NF002849">
    <property type="entry name" value="PRK03113.1"/>
    <property type="match status" value="1"/>
</dbReference>
<feature type="transmembrane region" description="Helical" evidence="12">
    <location>
        <begin position="70"/>
        <end position="88"/>
    </location>
</feature>
<dbReference type="HAMAP" id="MF_00287">
    <property type="entry name" value="BdbC"/>
    <property type="match status" value="1"/>
</dbReference>
<evidence type="ECO:0000256" key="11">
    <source>
        <dbReference type="ARBA" id="ARBA00023284"/>
    </source>
</evidence>
<proteinExistence type="inferred from homology"/>
<dbReference type="PANTHER" id="PTHR43469">
    <property type="entry name" value="DISULFIDE FORMATION PROTEIN-RELATED"/>
    <property type="match status" value="1"/>
</dbReference>
<evidence type="ECO:0000256" key="6">
    <source>
        <dbReference type="ARBA" id="ARBA00022989"/>
    </source>
</evidence>
<evidence type="ECO:0000256" key="4">
    <source>
        <dbReference type="ARBA" id="ARBA00022692"/>
    </source>
</evidence>
<evidence type="ECO:0000256" key="1">
    <source>
        <dbReference type="ARBA" id="ARBA00004141"/>
    </source>
</evidence>
<dbReference type="Pfam" id="PF02600">
    <property type="entry name" value="DsbB"/>
    <property type="match status" value="1"/>
</dbReference>
<keyword evidence="7" id="KW-0560">Oxidoreductase</keyword>
<evidence type="ECO:0000256" key="7">
    <source>
        <dbReference type="ARBA" id="ARBA00023002"/>
    </source>
</evidence>
<keyword evidence="6 12" id="KW-1133">Transmembrane helix</keyword>
<dbReference type="InterPro" id="IPR023380">
    <property type="entry name" value="DsbB-like_sf"/>
</dbReference>
<keyword evidence="9" id="KW-1015">Disulfide bond</keyword>
<comment type="similarity">
    <text evidence="2">Belongs to the DsbB family. BdbC subfamily.</text>
</comment>
<keyword evidence="14" id="KW-1185">Reference proteome</keyword>
<sequence>MLGGKIKTVCKEYGLYLAWIVSLLAVGGSLFFSEVMGYIPCKLCWFQRIFMYPLVILLGMACYKNDRSLISYILPLSILGGMISLYHYSEQKIPGLAKILPCTAGVPCNTDYINWLGFITIPLLALIAFTLISLILWVGRLQKDNIDS</sequence>
<comment type="subcellular location">
    <subcellularLocation>
        <location evidence="1">Membrane</location>
        <topology evidence="1">Multi-pass membrane protein</topology>
    </subcellularLocation>
</comment>
<evidence type="ECO:0000256" key="9">
    <source>
        <dbReference type="ARBA" id="ARBA00023157"/>
    </source>
</evidence>